<name>M3F8G0_9ACTN</name>
<gene>
    <name evidence="2" type="ORF">SBD_0611</name>
</gene>
<sequence>MDRPRDAQGATLAACDEDFQLAQKRDSWHQDHRDFSEVKAHHFDAPGSGRVRSVPGVRDSEIHSAVCVDRWLLPGEAHLSAGFRSRRGHEGCVGARDGCGLDLEQPNVPHGRPTDPGTGPGGRLRSCM</sequence>
<organism evidence="2 3">
    <name type="scientific">Streptomyces bottropensis ATCC 25435</name>
    <dbReference type="NCBI Taxonomy" id="1054862"/>
    <lineage>
        <taxon>Bacteria</taxon>
        <taxon>Bacillati</taxon>
        <taxon>Actinomycetota</taxon>
        <taxon>Actinomycetes</taxon>
        <taxon>Kitasatosporales</taxon>
        <taxon>Streptomycetaceae</taxon>
        <taxon>Streptomyces</taxon>
    </lineage>
</organism>
<feature type="region of interest" description="Disordered" evidence="1">
    <location>
        <begin position="103"/>
        <end position="128"/>
    </location>
</feature>
<evidence type="ECO:0000313" key="3">
    <source>
        <dbReference type="Proteomes" id="UP000030760"/>
    </source>
</evidence>
<protein>
    <submittedName>
        <fullName evidence="2">Uncharacterized protein</fullName>
    </submittedName>
</protein>
<dbReference type="Proteomes" id="UP000030760">
    <property type="component" value="Unassembled WGS sequence"/>
</dbReference>
<dbReference type="EMBL" id="KB405056">
    <property type="protein sequence ID" value="EMF57938.1"/>
    <property type="molecule type" value="Genomic_DNA"/>
</dbReference>
<evidence type="ECO:0000256" key="1">
    <source>
        <dbReference type="SAM" id="MobiDB-lite"/>
    </source>
</evidence>
<dbReference type="AlphaFoldDB" id="M3F8G0"/>
<accession>M3F8G0</accession>
<proteinExistence type="predicted"/>
<reference evidence="3" key="1">
    <citation type="journal article" date="2013" name="Genome Announc.">
        <title>Draft Genome Sequence of Streptomyces bottropensis ATCC 25435, a Bottromycin-Producing Actinomycete.</title>
        <authorList>
            <person name="Zhang H."/>
            <person name="Zhou W."/>
            <person name="Zhuang Y."/>
            <person name="Liang X."/>
            <person name="Liu T."/>
        </authorList>
    </citation>
    <scope>NUCLEOTIDE SEQUENCE [LARGE SCALE GENOMIC DNA]</scope>
    <source>
        <strain evidence="3">ATCC 25435</strain>
    </source>
</reference>
<evidence type="ECO:0000313" key="2">
    <source>
        <dbReference type="EMBL" id="EMF57938.1"/>
    </source>
</evidence>